<protein>
    <recommendedName>
        <fullName evidence="2">Glycosyltransferase 2-like domain-containing protein</fullName>
    </recommendedName>
</protein>
<dbReference type="STRING" id="576137.A0A1L7WV49"/>
<evidence type="ECO:0000313" key="3">
    <source>
        <dbReference type="EMBL" id="CZR56650.1"/>
    </source>
</evidence>
<dbReference type="PANTHER" id="PTHR36851:SF1">
    <property type="entry name" value="GLYCO_TRANS_2-LIKE DOMAIN-CONTAINING PROTEIN"/>
    <property type="match status" value="1"/>
</dbReference>
<evidence type="ECO:0000256" key="1">
    <source>
        <dbReference type="SAM" id="Phobius"/>
    </source>
</evidence>
<keyword evidence="1" id="KW-0472">Membrane</keyword>
<dbReference type="OrthoDB" id="5819478at2759"/>
<feature type="transmembrane region" description="Helical" evidence="1">
    <location>
        <begin position="491"/>
        <end position="510"/>
    </location>
</feature>
<feature type="transmembrane region" description="Helical" evidence="1">
    <location>
        <begin position="14"/>
        <end position="32"/>
    </location>
</feature>
<dbReference type="Pfam" id="PF13632">
    <property type="entry name" value="Glyco_trans_2_3"/>
    <property type="match status" value="1"/>
</dbReference>
<sequence length="594" mass="67162">MFFSRLRTWCIQRIANLGLVAVVLLMLIAFWYDRHSPRDGGDNKRPGKGQHRHFRDDITTAQLLFVYYTLFAHVLGLLFPLRLIYAIRSTTSNLKKVAIPAQIPYRRNSSHLSPLSGSSESGYEDSVSSDFSEAEIELSTTTTESEWDDAPLLHAIILPNYKEEMDTLRETLDVLGSHTQARSSYEIYLAMEQGEAGCEAKAAILIKEYTSQFRSVEFTTHPRDIPGEAQGKSSNLSWAARYINGKYSDEILKRNVIVTVLDSDSHLSSKYFTLINGLHFTYPDTANSTMYVPPIIFDRNAHLVPRLVRVADLLWAGAGLSGHYSTSTICPPTSVYSLPLSLVDRAGGWDAGEDAIGEDLHMYIKVFFALNGNLTTRSVFSTASHSNVHSNGKGIRGFYNDIGARYKQALRHMWGALDSGFVLRSTINMWWYGGKDSNRPRWGSTLILLHRMYEAHFLPIHITLLILGSGIYTLLTPSQQIPRLLLQTLDITAYMRILSAVEFIYFFFLYESYHHICVKSREEEMLRAGLADRMTDSFSYRNWRRTGLDFVLFPVAGIVFGTVPAAVALVCQFWTLSLVYKVSKKPQRIVLPTP</sequence>
<proteinExistence type="predicted"/>
<evidence type="ECO:0000259" key="2">
    <source>
        <dbReference type="Pfam" id="PF13632"/>
    </source>
</evidence>
<dbReference type="AlphaFoldDB" id="A0A1L7WV49"/>
<keyword evidence="4" id="KW-1185">Reference proteome</keyword>
<feature type="transmembrane region" description="Helical" evidence="1">
    <location>
        <begin position="65"/>
        <end position="85"/>
    </location>
</feature>
<gene>
    <name evidence="3" type="ORF">PAC_06539</name>
</gene>
<dbReference type="SUPFAM" id="SSF53448">
    <property type="entry name" value="Nucleotide-diphospho-sugar transferases"/>
    <property type="match status" value="1"/>
</dbReference>
<organism evidence="3 4">
    <name type="scientific">Phialocephala subalpina</name>
    <dbReference type="NCBI Taxonomy" id="576137"/>
    <lineage>
        <taxon>Eukaryota</taxon>
        <taxon>Fungi</taxon>
        <taxon>Dikarya</taxon>
        <taxon>Ascomycota</taxon>
        <taxon>Pezizomycotina</taxon>
        <taxon>Leotiomycetes</taxon>
        <taxon>Helotiales</taxon>
        <taxon>Mollisiaceae</taxon>
        <taxon>Phialocephala</taxon>
        <taxon>Phialocephala fortinii species complex</taxon>
    </lineage>
</organism>
<dbReference type="InterPro" id="IPR029044">
    <property type="entry name" value="Nucleotide-diphossugar_trans"/>
</dbReference>
<dbReference type="InterPro" id="IPR001173">
    <property type="entry name" value="Glyco_trans_2-like"/>
</dbReference>
<reference evidence="3 4" key="1">
    <citation type="submission" date="2016-03" db="EMBL/GenBank/DDBJ databases">
        <authorList>
            <person name="Ploux O."/>
        </authorList>
    </citation>
    <scope>NUCLEOTIDE SEQUENCE [LARGE SCALE GENOMIC DNA]</scope>
    <source>
        <strain evidence="3 4">UAMH 11012</strain>
    </source>
</reference>
<name>A0A1L7WV49_9HELO</name>
<evidence type="ECO:0000313" key="4">
    <source>
        <dbReference type="Proteomes" id="UP000184330"/>
    </source>
</evidence>
<dbReference type="PANTHER" id="PTHR36851">
    <property type="entry name" value="UNNAMED PRODUCT"/>
    <property type="match status" value="1"/>
</dbReference>
<feature type="transmembrane region" description="Helical" evidence="1">
    <location>
        <begin position="457"/>
        <end position="475"/>
    </location>
</feature>
<dbReference type="Proteomes" id="UP000184330">
    <property type="component" value="Unassembled WGS sequence"/>
</dbReference>
<dbReference type="EMBL" id="FJOG01000008">
    <property type="protein sequence ID" value="CZR56650.1"/>
    <property type="molecule type" value="Genomic_DNA"/>
</dbReference>
<feature type="transmembrane region" description="Helical" evidence="1">
    <location>
        <begin position="550"/>
        <end position="575"/>
    </location>
</feature>
<accession>A0A1L7WV49</accession>
<dbReference type="Gene3D" id="3.90.550.10">
    <property type="entry name" value="Spore Coat Polysaccharide Biosynthesis Protein SpsA, Chain A"/>
    <property type="match status" value="1"/>
</dbReference>
<feature type="domain" description="Glycosyltransferase 2-like" evidence="2">
    <location>
        <begin position="257"/>
        <end position="475"/>
    </location>
</feature>
<keyword evidence="1" id="KW-1133">Transmembrane helix</keyword>
<keyword evidence="1" id="KW-0812">Transmembrane</keyword>